<feature type="domain" description="Helicase ATP-binding" evidence="11">
    <location>
        <begin position="101"/>
        <end position="267"/>
    </location>
</feature>
<keyword evidence="4" id="KW-0378">Hydrolase</keyword>
<dbReference type="GeneID" id="106179977"/>
<dbReference type="GO" id="GO:0016787">
    <property type="term" value="F:hydrolase activity"/>
    <property type="evidence" value="ECO:0007669"/>
    <property type="project" value="UniProtKB-KW"/>
</dbReference>
<organism evidence="13 14">
    <name type="scientific">Lingula anatina</name>
    <name type="common">Brachiopod</name>
    <name type="synonym">Lingula unguis</name>
    <dbReference type="NCBI Taxonomy" id="7574"/>
    <lineage>
        <taxon>Eukaryota</taxon>
        <taxon>Metazoa</taxon>
        <taxon>Spiralia</taxon>
        <taxon>Lophotrochozoa</taxon>
        <taxon>Brachiopoda</taxon>
        <taxon>Linguliformea</taxon>
        <taxon>Lingulata</taxon>
        <taxon>Lingulida</taxon>
        <taxon>Linguloidea</taxon>
        <taxon>Lingulidae</taxon>
        <taxon>Lingula</taxon>
    </lineage>
</organism>
<dbReference type="GO" id="GO:0003723">
    <property type="term" value="F:RNA binding"/>
    <property type="evidence" value="ECO:0007669"/>
    <property type="project" value="TreeGrafter"/>
</dbReference>
<dbReference type="Pfam" id="PF00271">
    <property type="entry name" value="Helicase_C"/>
    <property type="match status" value="1"/>
</dbReference>
<dbReference type="GO" id="GO:0008380">
    <property type="term" value="P:RNA splicing"/>
    <property type="evidence" value="ECO:0007669"/>
    <property type="project" value="UniProtKB-KW"/>
</dbReference>
<proteinExistence type="inferred from homology"/>
<gene>
    <name evidence="14" type="primary">LOC106179977</name>
</gene>
<dbReference type="CDD" id="cd18791">
    <property type="entry name" value="SF2_C_RHA"/>
    <property type="match status" value="1"/>
</dbReference>
<accession>A0A1S3KAH2</accession>
<dbReference type="InterPro" id="IPR002464">
    <property type="entry name" value="DNA/RNA_helicase_DEAH_CS"/>
</dbReference>
<evidence type="ECO:0000256" key="2">
    <source>
        <dbReference type="ARBA" id="ARBA00022664"/>
    </source>
</evidence>
<evidence type="ECO:0000256" key="7">
    <source>
        <dbReference type="ARBA" id="ARBA00023187"/>
    </source>
</evidence>
<evidence type="ECO:0000256" key="10">
    <source>
        <dbReference type="SAM" id="MobiDB-lite"/>
    </source>
</evidence>
<dbReference type="PROSITE" id="PS51192">
    <property type="entry name" value="HELICASE_ATP_BIND_1"/>
    <property type="match status" value="1"/>
</dbReference>
<dbReference type="InParanoid" id="A0A1S3KAH2"/>
<dbReference type="PANTHER" id="PTHR18934">
    <property type="entry name" value="ATP-DEPENDENT RNA HELICASE"/>
    <property type="match status" value="1"/>
</dbReference>
<evidence type="ECO:0000259" key="11">
    <source>
        <dbReference type="PROSITE" id="PS51192"/>
    </source>
</evidence>
<dbReference type="InterPro" id="IPR001650">
    <property type="entry name" value="Helicase_C-like"/>
</dbReference>
<dbReference type="Pfam" id="PF04408">
    <property type="entry name" value="WHD_HA2"/>
    <property type="match status" value="1"/>
</dbReference>
<dbReference type="FunFam" id="3.40.50.300:FF:006066">
    <property type="entry name" value="Predicted protein"/>
    <property type="match status" value="1"/>
</dbReference>
<dbReference type="Pfam" id="PF07717">
    <property type="entry name" value="OB_NTP_bind"/>
    <property type="match status" value="1"/>
</dbReference>
<dbReference type="GO" id="GO:0005524">
    <property type="term" value="F:ATP binding"/>
    <property type="evidence" value="ECO:0007669"/>
    <property type="project" value="UniProtKB-KW"/>
</dbReference>
<evidence type="ECO:0000256" key="5">
    <source>
        <dbReference type="ARBA" id="ARBA00022806"/>
    </source>
</evidence>
<dbReference type="GO" id="GO:0003724">
    <property type="term" value="F:RNA helicase activity"/>
    <property type="evidence" value="ECO:0007669"/>
    <property type="project" value="UniProtKB-EC"/>
</dbReference>
<dbReference type="OMA" id="MKVYPLY"/>
<dbReference type="GO" id="GO:0005681">
    <property type="term" value="C:spliceosomal complex"/>
    <property type="evidence" value="ECO:0007669"/>
    <property type="project" value="TreeGrafter"/>
</dbReference>
<sequence length="755" mass="85801">MSKRHRIDVGDYASKRGRDDDYRKDRDRDRDRDRGKDEKSSSAASTTVPAAASVSTPNMMPGVGVNMNLNPFTGLPHTPKYYELLRKRVTLPVWEYKSSFLESLTNNQTTVLVGETGSGKTTQIPQWCLEWVRVKHQGKKGVACTQPRRVAAMSVAQRVSEEMDVGLGQQVGYSIRFEDCTSSNTLLKYMTDGMLLREAMSDPLLEGYGVIILDEAHERTLATDILMGLLKEVAKQRADLKVLIMSATLDAGKFQDYFNHAPLMSVPGRTFPVEIFYTPEPERDYLEAAIRTVIQIHMCEEKEGDILLFLTGQEEIEEACKRIAREVENLGPDVGEMKCIPLYSTLPPNLQQRIFEPAPPKRPNGAIGRKCVVSTNIAETSLTIDGVVFVIDPGFAKQKVYNPRIRVESLLVTAISKASAQQRAGRAGRTKPGKCFRLYTEKAYKSEMQENTYPEILRSNLGSVVLQLKKLGIDDLVHFDFMDPPAPETLMRALELLNYLAAIDDDGELTELGSMMAEFPLDPQLAKMVIASCDFTCSNEILSITAMLSVPQCFVRPTEVRKAADEAKMRFAHIDGDHLTLLNVYHAFKQNHEDPQWCYDNFINYRSLKSADNVRQQLARIMDRFSLKRTSTDFTSRDYYVNIRKALVSGFFMQVAHLERTGHYLSCKDNQVVQLHPSTCLDHKPEWVLYNEFVLTTKNYIRTVTDVKPDWLIQIAPQYYEMSNFPQCEAKRQLERIIMRLESKQFNQGYNQGYN</sequence>
<dbReference type="SMART" id="SM00487">
    <property type="entry name" value="DEXDc"/>
    <property type="match status" value="1"/>
</dbReference>
<feature type="domain" description="Helicase C-terminal" evidence="12">
    <location>
        <begin position="292"/>
        <end position="472"/>
    </location>
</feature>
<dbReference type="RefSeq" id="XP_013419261.1">
    <property type="nucleotide sequence ID" value="XM_013563807.1"/>
</dbReference>
<keyword evidence="2" id="KW-0507">mRNA processing</keyword>
<dbReference type="Pfam" id="PF21010">
    <property type="entry name" value="HA2_C"/>
    <property type="match status" value="1"/>
</dbReference>
<dbReference type="InterPro" id="IPR014001">
    <property type="entry name" value="Helicase_ATP-bd"/>
</dbReference>
<evidence type="ECO:0000256" key="3">
    <source>
        <dbReference type="ARBA" id="ARBA00022741"/>
    </source>
</evidence>
<dbReference type="EC" id="3.6.4.13" evidence="1"/>
<dbReference type="InterPro" id="IPR044756">
    <property type="entry name" value="DHX15_DEXHc"/>
</dbReference>
<feature type="region of interest" description="Disordered" evidence="10">
    <location>
        <begin position="1"/>
        <end position="58"/>
    </location>
</feature>
<dbReference type="FunFam" id="3.40.50.300:FF:000324">
    <property type="entry name" value="pre-mRNA-splicing factor ATP-dependent RNA helicase DHX15"/>
    <property type="match status" value="1"/>
</dbReference>
<dbReference type="PANTHER" id="PTHR18934:SF109">
    <property type="entry name" value="ATP-DEPENDENT RNA HELICASE DHX15 HOMOLOG"/>
    <property type="match status" value="1"/>
</dbReference>
<evidence type="ECO:0000256" key="8">
    <source>
        <dbReference type="ARBA" id="ARBA00024333"/>
    </source>
</evidence>
<dbReference type="AlphaFoldDB" id="A0A1S3KAH2"/>
<keyword evidence="3" id="KW-0547">Nucleotide-binding</keyword>
<keyword evidence="13" id="KW-1185">Reference proteome</keyword>
<evidence type="ECO:0000256" key="4">
    <source>
        <dbReference type="ARBA" id="ARBA00022801"/>
    </source>
</evidence>
<dbReference type="STRING" id="7574.A0A1S3KAH2"/>
<comment type="catalytic activity">
    <reaction evidence="9">
        <text>ATP + H2O = ADP + phosphate + H(+)</text>
        <dbReference type="Rhea" id="RHEA:13065"/>
        <dbReference type="ChEBI" id="CHEBI:15377"/>
        <dbReference type="ChEBI" id="CHEBI:15378"/>
        <dbReference type="ChEBI" id="CHEBI:30616"/>
        <dbReference type="ChEBI" id="CHEBI:43474"/>
        <dbReference type="ChEBI" id="CHEBI:456216"/>
        <dbReference type="EC" id="3.6.4.13"/>
    </reaction>
</comment>
<dbReference type="InterPro" id="IPR007502">
    <property type="entry name" value="Helicase-assoc_dom"/>
</dbReference>
<dbReference type="KEGG" id="lak:106179977"/>
<dbReference type="Pfam" id="PF00270">
    <property type="entry name" value="DEAD"/>
    <property type="match status" value="1"/>
</dbReference>
<dbReference type="OrthoDB" id="10253254at2759"/>
<name>A0A1S3KAH2_LINAN</name>
<dbReference type="PROSITE" id="PS00690">
    <property type="entry name" value="DEAH_ATP_HELICASE"/>
    <property type="match status" value="1"/>
</dbReference>
<dbReference type="CDD" id="cd17973">
    <property type="entry name" value="DEXHc_DHX15"/>
    <property type="match status" value="1"/>
</dbReference>
<evidence type="ECO:0000256" key="1">
    <source>
        <dbReference type="ARBA" id="ARBA00012552"/>
    </source>
</evidence>
<dbReference type="InterPro" id="IPR048333">
    <property type="entry name" value="HA2_WH"/>
</dbReference>
<dbReference type="InterPro" id="IPR011709">
    <property type="entry name" value="DEAD-box_helicase_OB_fold"/>
</dbReference>
<dbReference type="InterPro" id="IPR011545">
    <property type="entry name" value="DEAD/DEAH_box_helicase_dom"/>
</dbReference>
<dbReference type="GO" id="GO:0006397">
    <property type="term" value="P:mRNA processing"/>
    <property type="evidence" value="ECO:0007669"/>
    <property type="project" value="UniProtKB-KW"/>
</dbReference>
<evidence type="ECO:0000256" key="9">
    <source>
        <dbReference type="ARBA" id="ARBA00047984"/>
    </source>
</evidence>
<dbReference type="Gene3D" id="3.40.50.300">
    <property type="entry name" value="P-loop containing nucleotide triphosphate hydrolases"/>
    <property type="match status" value="2"/>
</dbReference>
<dbReference type="FunCoup" id="A0A1S3KAH2">
    <property type="interactions" value="3254"/>
</dbReference>
<dbReference type="PROSITE" id="PS51194">
    <property type="entry name" value="HELICASE_CTER"/>
    <property type="match status" value="1"/>
</dbReference>
<dbReference type="SMART" id="SM00847">
    <property type="entry name" value="HA2"/>
    <property type="match status" value="1"/>
</dbReference>
<keyword evidence="6" id="KW-0067">ATP-binding</keyword>
<dbReference type="Gene3D" id="1.20.120.1080">
    <property type="match status" value="1"/>
</dbReference>
<dbReference type="SMART" id="SM00490">
    <property type="entry name" value="HELICc"/>
    <property type="match status" value="1"/>
</dbReference>
<dbReference type="FunFam" id="1.20.120.1080:FF:000003">
    <property type="entry name" value="Pre-mRNA-splicing factor ATP-dependent RNA helicase PRP43"/>
    <property type="match status" value="1"/>
</dbReference>
<feature type="compositionally biased region" description="Basic and acidic residues" evidence="10">
    <location>
        <begin position="7"/>
        <end position="40"/>
    </location>
</feature>
<feature type="compositionally biased region" description="Low complexity" evidence="10">
    <location>
        <begin position="41"/>
        <end position="57"/>
    </location>
</feature>
<keyword evidence="7" id="KW-0508">mRNA splicing</keyword>
<evidence type="ECO:0000256" key="6">
    <source>
        <dbReference type="ARBA" id="ARBA00022840"/>
    </source>
</evidence>
<reference evidence="14" key="1">
    <citation type="submission" date="2025-08" db="UniProtKB">
        <authorList>
            <consortium name="RefSeq"/>
        </authorList>
    </citation>
    <scope>IDENTIFICATION</scope>
    <source>
        <tissue evidence="14">Gonads</tissue>
    </source>
</reference>
<protein>
    <recommendedName>
        <fullName evidence="1">RNA helicase</fullName>
        <ecNumber evidence="1">3.6.4.13</ecNumber>
    </recommendedName>
</protein>
<evidence type="ECO:0000259" key="12">
    <source>
        <dbReference type="PROSITE" id="PS51194"/>
    </source>
</evidence>
<dbReference type="SUPFAM" id="SSF52540">
    <property type="entry name" value="P-loop containing nucleoside triphosphate hydrolases"/>
    <property type="match status" value="1"/>
</dbReference>
<dbReference type="Proteomes" id="UP000085678">
    <property type="component" value="Unplaced"/>
</dbReference>
<comment type="similarity">
    <text evidence="8">Belongs to the DEAD box helicase family. DEAH subfamily. DDX15/PRP43 sub-subfamily.</text>
</comment>
<keyword evidence="5 14" id="KW-0347">Helicase</keyword>
<evidence type="ECO:0000313" key="13">
    <source>
        <dbReference type="Proteomes" id="UP000085678"/>
    </source>
</evidence>
<evidence type="ECO:0000313" key="14">
    <source>
        <dbReference type="RefSeq" id="XP_013419261.1"/>
    </source>
</evidence>
<dbReference type="InterPro" id="IPR027417">
    <property type="entry name" value="P-loop_NTPase"/>
</dbReference>